<keyword evidence="2" id="KW-0472">Membrane</keyword>
<dbReference type="AlphaFoldDB" id="A0A256GC90"/>
<gene>
    <name evidence="5" type="ORF">CES86_5035</name>
    <name evidence="4" type="ORF">F9L03_02375</name>
</gene>
<evidence type="ECO:0000256" key="1">
    <source>
        <dbReference type="ARBA" id="ARBA00012528"/>
    </source>
</evidence>
<dbReference type="PANTHER" id="PTHR45138">
    <property type="entry name" value="REGULATORY COMPONENTS OF SENSORY TRANSDUCTION SYSTEM"/>
    <property type="match status" value="1"/>
</dbReference>
<keyword evidence="7" id="KW-1185">Reference proteome</keyword>
<feature type="transmembrane region" description="Helical" evidence="2">
    <location>
        <begin position="93"/>
        <end position="112"/>
    </location>
</feature>
<dbReference type="NCBIfam" id="TIGR00254">
    <property type="entry name" value="GGDEF"/>
    <property type="match status" value="1"/>
</dbReference>
<feature type="transmembrane region" description="Helical" evidence="2">
    <location>
        <begin position="146"/>
        <end position="170"/>
    </location>
</feature>
<dbReference type="EMBL" id="WBWF01000001">
    <property type="protein sequence ID" value="KAB2706534.1"/>
    <property type="molecule type" value="Genomic_DNA"/>
</dbReference>
<protein>
    <recommendedName>
        <fullName evidence="1">diguanylate cyclase</fullName>
        <ecNumber evidence="1">2.7.7.65</ecNumber>
    </recommendedName>
</protein>
<reference evidence="5 6" key="1">
    <citation type="submission" date="2017-07" db="EMBL/GenBank/DDBJ databases">
        <title>Draft genome of Ochrobactrum lupini type strain LUP21.</title>
        <authorList>
            <person name="Krzyzanowska D.M."/>
            <person name="Jafra S."/>
        </authorList>
    </citation>
    <scope>NUCLEOTIDE SEQUENCE [LARGE SCALE GENOMIC DNA]</scope>
    <source>
        <strain evidence="5 6">LUP21</strain>
    </source>
</reference>
<dbReference type="CDD" id="cd01949">
    <property type="entry name" value="GGDEF"/>
    <property type="match status" value="1"/>
</dbReference>
<dbReference type="EMBL" id="NNRN01000062">
    <property type="protein sequence ID" value="OYR24745.1"/>
    <property type="molecule type" value="Genomic_DNA"/>
</dbReference>
<feature type="transmembrane region" description="Helical" evidence="2">
    <location>
        <begin position="118"/>
        <end position="134"/>
    </location>
</feature>
<comment type="caution">
    <text evidence="5">The sequence shown here is derived from an EMBL/GenBank/DDBJ whole genome shotgun (WGS) entry which is preliminary data.</text>
</comment>
<dbReference type="Pfam" id="PF00990">
    <property type="entry name" value="GGDEF"/>
    <property type="match status" value="1"/>
</dbReference>
<feature type="domain" description="GGDEF" evidence="3">
    <location>
        <begin position="245"/>
        <end position="378"/>
    </location>
</feature>
<dbReference type="Proteomes" id="UP000216363">
    <property type="component" value="Unassembled WGS sequence"/>
</dbReference>
<dbReference type="Gene3D" id="3.30.70.270">
    <property type="match status" value="1"/>
</dbReference>
<organism evidence="5 6">
    <name type="scientific">Brucella lupini</name>
    <dbReference type="NCBI Taxonomy" id="255457"/>
    <lineage>
        <taxon>Bacteria</taxon>
        <taxon>Pseudomonadati</taxon>
        <taxon>Pseudomonadota</taxon>
        <taxon>Alphaproteobacteria</taxon>
        <taxon>Hyphomicrobiales</taxon>
        <taxon>Brucellaceae</taxon>
        <taxon>Brucella/Ochrobactrum group</taxon>
        <taxon>Brucella</taxon>
    </lineage>
</organism>
<feature type="transmembrane region" description="Helical" evidence="2">
    <location>
        <begin position="190"/>
        <end position="208"/>
    </location>
</feature>
<dbReference type="InterPro" id="IPR029787">
    <property type="entry name" value="Nucleotide_cyclase"/>
</dbReference>
<feature type="transmembrane region" description="Helical" evidence="2">
    <location>
        <begin position="61"/>
        <end position="81"/>
    </location>
</feature>
<dbReference type="GO" id="GO:1902201">
    <property type="term" value="P:negative regulation of bacterial-type flagellum-dependent cell motility"/>
    <property type="evidence" value="ECO:0007669"/>
    <property type="project" value="TreeGrafter"/>
</dbReference>
<dbReference type="Proteomes" id="UP000435957">
    <property type="component" value="Unassembled WGS sequence"/>
</dbReference>
<dbReference type="PANTHER" id="PTHR45138:SF24">
    <property type="entry name" value="DIGUANYLATE CYCLASE DGCC-RELATED"/>
    <property type="match status" value="1"/>
</dbReference>
<reference evidence="4 7" key="2">
    <citation type="submission" date="2019-09" db="EMBL/GenBank/DDBJ databases">
        <title>Taxonomic organization of the family Brucellaceae based on a phylogenomic approach.</title>
        <authorList>
            <person name="Leclercq S."/>
            <person name="Cloeckaert A."/>
            <person name="Zygmunt M.S."/>
        </authorList>
    </citation>
    <scope>NUCLEOTIDE SEQUENCE [LARGE SCALE GENOMIC DNA]</scope>
    <source>
        <strain evidence="4 7">LUP23</strain>
    </source>
</reference>
<evidence type="ECO:0000313" key="4">
    <source>
        <dbReference type="EMBL" id="KAB2706534.1"/>
    </source>
</evidence>
<evidence type="ECO:0000256" key="2">
    <source>
        <dbReference type="SAM" id="Phobius"/>
    </source>
</evidence>
<dbReference type="RefSeq" id="WP_094515768.1">
    <property type="nucleotide sequence ID" value="NZ_JBHEEP010000001.1"/>
</dbReference>
<dbReference type="SUPFAM" id="SSF55073">
    <property type="entry name" value="Nucleotide cyclase"/>
    <property type="match status" value="1"/>
</dbReference>
<sequence>MGLDQNTLFFATGICSLAVGLTILSVWYQNSRDKFLLWGCLGMILLGTGAVLYYAGPLPLATASIVAFALESVGFIFLIVGSRQISGRPIQRSFLVVLAIAVICATTLPILAGQTGTGTAIFNLTSALLLLLTAKEYFHVYREAPVPVIGMIVLYTLTAISFFLCGAFILHQQQWVMTTIPSNWAEDINAITAIIGITGIGALSLNFTQSRIARRHANEARTDSLTGLLNRRALYDVLDDNELQLGDSVVIFDLDAFKSINDTHGHIVGDEVLYTFSNVLRSHVKGQALISRIGGEEFVLILRQKHNSDVLALADTIRKAFSAIVFEASAGDFSTTTSAGIAFCMPGNEDFQTAFRRADAALYRAKHLGRNKVCTELHSVA</sequence>
<dbReference type="InterPro" id="IPR050469">
    <property type="entry name" value="Diguanylate_Cyclase"/>
</dbReference>
<feature type="transmembrane region" description="Helical" evidence="2">
    <location>
        <begin position="6"/>
        <end position="28"/>
    </location>
</feature>
<dbReference type="SMART" id="SM00267">
    <property type="entry name" value="GGDEF"/>
    <property type="match status" value="1"/>
</dbReference>
<evidence type="ECO:0000313" key="7">
    <source>
        <dbReference type="Proteomes" id="UP000435957"/>
    </source>
</evidence>
<dbReference type="GO" id="GO:0043709">
    <property type="term" value="P:cell adhesion involved in single-species biofilm formation"/>
    <property type="evidence" value="ECO:0007669"/>
    <property type="project" value="TreeGrafter"/>
</dbReference>
<dbReference type="GO" id="GO:0052621">
    <property type="term" value="F:diguanylate cyclase activity"/>
    <property type="evidence" value="ECO:0007669"/>
    <property type="project" value="UniProtKB-EC"/>
</dbReference>
<dbReference type="InterPro" id="IPR000160">
    <property type="entry name" value="GGDEF_dom"/>
</dbReference>
<evidence type="ECO:0000313" key="5">
    <source>
        <dbReference type="EMBL" id="OYR24745.1"/>
    </source>
</evidence>
<keyword evidence="2" id="KW-0812">Transmembrane</keyword>
<dbReference type="PROSITE" id="PS50887">
    <property type="entry name" value="GGDEF"/>
    <property type="match status" value="1"/>
</dbReference>
<dbReference type="EC" id="2.7.7.65" evidence="1"/>
<evidence type="ECO:0000313" key="6">
    <source>
        <dbReference type="Proteomes" id="UP000216363"/>
    </source>
</evidence>
<keyword evidence="2" id="KW-1133">Transmembrane helix</keyword>
<name>A0A256GC90_9HYPH</name>
<proteinExistence type="predicted"/>
<dbReference type="GO" id="GO:0005886">
    <property type="term" value="C:plasma membrane"/>
    <property type="evidence" value="ECO:0007669"/>
    <property type="project" value="TreeGrafter"/>
</dbReference>
<evidence type="ECO:0000259" key="3">
    <source>
        <dbReference type="PROSITE" id="PS50887"/>
    </source>
</evidence>
<dbReference type="InterPro" id="IPR043128">
    <property type="entry name" value="Rev_trsase/Diguanyl_cyclase"/>
</dbReference>
<dbReference type="FunFam" id="3.30.70.270:FF:000001">
    <property type="entry name" value="Diguanylate cyclase domain protein"/>
    <property type="match status" value="1"/>
</dbReference>
<feature type="transmembrane region" description="Helical" evidence="2">
    <location>
        <begin position="35"/>
        <end position="55"/>
    </location>
</feature>
<accession>A0A256GC90</accession>